<dbReference type="Pfam" id="PF13456">
    <property type="entry name" value="RVT_3"/>
    <property type="match status" value="1"/>
</dbReference>
<dbReference type="Gene3D" id="3.30.420.10">
    <property type="entry name" value="Ribonuclease H-like superfamily/Ribonuclease H"/>
    <property type="match status" value="1"/>
</dbReference>
<dbReference type="SUPFAM" id="SSF56672">
    <property type="entry name" value="DNA/RNA polymerases"/>
    <property type="match status" value="1"/>
</dbReference>
<name>A0A9W7CW41_9STRA</name>
<accession>A0A9W7CW41</accession>
<dbReference type="EMBL" id="BSXT01001776">
    <property type="protein sequence ID" value="GMF45091.1"/>
    <property type="molecule type" value="Genomic_DNA"/>
</dbReference>
<proteinExistence type="predicted"/>
<comment type="caution">
    <text evidence="3">The sequence shown here is derived from an EMBL/GenBank/DDBJ whole genome shotgun (WGS) entry which is preliminary data.</text>
</comment>
<evidence type="ECO:0000256" key="1">
    <source>
        <dbReference type="SAM" id="MobiDB-lite"/>
    </source>
</evidence>
<dbReference type="InterPro" id="IPR051320">
    <property type="entry name" value="Viral_Replic_Matur_Polypro"/>
</dbReference>
<sequence length="424" mass="46236">MFANREPDESTLTPHGIRANPAKLAAIAELPFPTSKKGMQGFLGALNYYSRFIQNMAVYDAVLYQLKDADFADGGDLATAKLAFAELKTKVANAPILRHFDSAREVHIMLFANAWTLIAESPGSAAKNSATVHLDPELLYAHVPQNFVGHVLSFDGSAKTEKNGGYGSCSWILWSLPSWDIVIAASVQLPSPTVNIAEYTGMNNGVMAALDRGLTDLIIVGDSRPAIQQSMGVMACKKEALQLELARHKKRTGQLSSVRYLHILRHYNAAADSLATKALESKMGRVVLSGDRKADLKELNRVSELLYTSPASADSGEPRAEMTVMTRRQACRVHFENEAIKDSAGISQNTGLHVKETNSPNSRTEGLQFESPRAPKRVRRVEDQAEVEVSEGRIPDATDVDPAVVQAERRRPATTQLKVAIKGS</sequence>
<evidence type="ECO:0000259" key="2">
    <source>
        <dbReference type="Pfam" id="PF13456"/>
    </source>
</evidence>
<reference evidence="3" key="1">
    <citation type="submission" date="2023-04" db="EMBL/GenBank/DDBJ databases">
        <title>Phytophthora fragariaefolia NBRC 109709.</title>
        <authorList>
            <person name="Ichikawa N."/>
            <person name="Sato H."/>
            <person name="Tonouchi N."/>
        </authorList>
    </citation>
    <scope>NUCLEOTIDE SEQUENCE</scope>
    <source>
        <strain evidence="3">NBRC 109709</strain>
    </source>
</reference>
<dbReference type="PANTHER" id="PTHR33064:SF37">
    <property type="entry name" value="RIBONUCLEASE H"/>
    <property type="match status" value="1"/>
</dbReference>
<dbReference type="SUPFAM" id="SSF53098">
    <property type="entry name" value="Ribonuclease H-like"/>
    <property type="match status" value="1"/>
</dbReference>
<dbReference type="Proteomes" id="UP001165121">
    <property type="component" value="Unassembled WGS sequence"/>
</dbReference>
<feature type="region of interest" description="Disordered" evidence="1">
    <location>
        <begin position="351"/>
        <end position="401"/>
    </location>
</feature>
<evidence type="ECO:0000313" key="3">
    <source>
        <dbReference type="EMBL" id="GMF45091.1"/>
    </source>
</evidence>
<evidence type="ECO:0000313" key="4">
    <source>
        <dbReference type="Proteomes" id="UP001165121"/>
    </source>
</evidence>
<feature type="compositionally biased region" description="Polar residues" evidence="1">
    <location>
        <begin position="351"/>
        <end position="365"/>
    </location>
</feature>
<gene>
    <name evidence="3" type="ORF">Pfra01_001599200</name>
</gene>
<dbReference type="OrthoDB" id="2016287at2759"/>
<dbReference type="AlphaFoldDB" id="A0A9W7CW41"/>
<protein>
    <submittedName>
        <fullName evidence="3">Unnamed protein product</fullName>
    </submittedName>
</protein>
<dbReference type="InterPro" id="IPR002156">
    <property type="entry name" value="RNaseH_domain"/>
</dbReference>
<keyword evidence="4" id="KW-1185">Reference proteome</keyword>
<dbReference type="GO" id="GO:0003676">
    <property type="term" value="F:nucleic acid binding"/>
    <property type="evidence" value="ECO:0007669"/>
    <property type="project" value="InterPro"/>
</dbReference>
<organism evidence="3 4">
    <name type="scientific">Phytophthora fragariaefolia</name>
    <dbReference type="NCBI Taxonomy" id="1490495"/>
    <lineage>
        <taxon>Eukaryota</taxon>
        <taxon>Sar</taxon>
        <taxon>Stramenopiles</taxon>
        <taxon>Oomycota</taxon>
        <taxon>Peronosporomycetes</taxon>
        <taxon>Peronosporales</taxon>
        <taxon>Peronosporaceae</taxon>
        <taxon>Phytophthora</taxon>
    </lineage>
</organism>
<dbReference type="InterPro" id="IPR043128">
    <property type="entry name" value="Rev_trsase/Diguanyl_cyclase"/>
</dbReference>
<dbReference type="PANTHER" id="PTHR33064">
    <property type="entry name" value="POL PROTEIN"/>
    <property type="match status" value="1"/>
</dbReference>
<dbReference type="Gene3D" id="3.30.70.270">
    <property type="match status" value="1"/>
</dbReference>
<feature type="domain" description="RNase H type-1" evidence="2">
    <location>
        <begin position="162"/>
        <end position="278"/>
    </location>
</feature>
<dbReference type="InterPro" id="IPR012337">
    <property type="entry name" value="RNaseH-like_sf"/>
</dbReference>
<dbReference type="InterPro" id="IPR043502">
    <property type="entry name" value="DNA/RNA_pol_sf"/>
</dbReference>
<dbReference type="InterPro" id="IPR036397">
    <property type="entry name" value="RNaseH_sf"/>
</dbReference>
<dbReference type="GO" id="GO:0004523">
    <property type="term" value="F:RNA-DNA hybrid ribonuclease activity"/>
    <property type="evidence" value="ECO:0007669"/>
    <property type="project" value="InterPro"/>
</dbReference>